<dbReference type="InterPro" id="IPR039426">
    <property type="entry name" value="TonB-dep_rcpt-like"/>
</dbReference>
<proteinExistence type="inferred from homology"/>
<dbReference type="SUPFAM" id="SSF49464">
    <property type="entry name" value="Carboxypeptidase regulatory domain-like"/>
    <property type="match status" value="1"/>
</dbReference>
<keyword evidence="10" id="KW-1185">Reference proteome</keyword>
<dbReference type="NCBIfam" id="TIGR04057">
    <property type="entry name" value="SusC_RagA_signa"/>
    <property type="match status" value="1"/>
</dbReference>
<evidence type="ECO:0000256" key="3">
    <source>
        <dbReference type="ARBA" id="ARBA00022452"/>
    </source>
</evidence>
<dbReference type="EMBL" id="QPMM01000002">
    <property type="protein sequence ID" value="RFS24728.1"/>
    <property type="molecule type" value="Genomic_DNA"/>
</dbReference>
<dbReference type="SUPFAM" id="SSF56935">
    <property type="entry name" value="Porins"/>
    <property type="match status" value="1"/>
</dbReference>
<organism evidence="9 10">
    <name type="scientific">Chitinophaga silvatica</name>
    <dbReference type="NCBI Taxonomy" id="2282649"/>
    <lineage>
        <taxon>Bacteria</taxon>
        <taxon>Pseudomonadati</taxon>
        <taxon>Bacteroidota</taxon>
        <taxon>Chitinophagia</taxon>
        <taxon>Chitinophagales</taxon>
        <taxon>Chitinophagaceae</taxon>
        <taxon>Chitinophaga</taxon>
    </lineage>
</organism>
<evidence type="ECO:0000256" key="4">
    <source>
        <dbReference type="ARBA" id="ARBA00022692"/>
    </source>
</evidence>
<dbReference type="Gene3D" id="2.170.130.10">
    <property type="entry name" value="TonB-dependent receptor, plug domain"/>
    <property type="match status" value="1"/>
</dbReference>
<evidence type="ECO:0000313" key="10">
    <source>
        <dbReference type="Proteomes" id="UP000260644"/>
    </source>
</evidence>
<comment type="caution">
    <text evidence="9">The sequence shown here is derived from an EMBL/GenBank/DDBJ whole genome shotgun (WGS) entry which is preliminary data.</text>
</comment>
<evidence type="ECO:0000313" key="9">
    <source>
        <dbReference type="EMBL" id="RFS24728.1"/>
    </source>
</evidence>
<dbReference type="Gene3D" id="2.60.40.1120">
    <property type="entry name" value="Carboxypeptidase-like, regulatory domain"/>
    <property type="match status" value="1"/>
</dbReference>
<dbReference type="Gene3D" id="3.55.50.30">
    <property type="match status" value="1"/>
</dbReference>
<dbReference type="InterPro" id="IPR023996">
    <property type="entry name" value="TonB-dep_OMP_SusC/RagA"/>
</dbReference>
<dbReference type="NCBIfam" id="TIGR04056">
    <property type="entry name" value="OMP_RagA_SusC"/>
    <property type="match status" value="1"/>
</dbReference>
<evidence type="ECO:0000256" key="5">
    <source>
        <dbReference type="ARBA" id="ARBA00023136"/>
    </source>
</evidence>
<sequence>MYVIGKGKLFLKVRSFPLPFKPKSLQMKQLFICLFIPILLIFSTLSTNAQSSNPDISLHVDNANLKDALKQIESQVPFRFIYNSKEIALEKKITLHLSKKPLNVVLNQLLVSRSFSYKISGNNILLKKEAARPPQNNITEPVAKPEGPKLVKGRIENEKSEAMPGVTVRVQGTNMAVLSDETGSFQIKDLNNNSVLIFQYIGYKPKEITVAQQDFINVRMLQEESKLTEVVVTGVVQRSYESFTGAVTSINAQQLRAAGNQNIVASLQLLDPSFQVFQNNLSGSDPNKLPDIQLRGSSNLPNLKGQYLSNPNQPLFILDGFEVPLQKIMDLDMNRVEKITILKDATGTALYGSRGANGVVVVYTKQPVPGKLQVSYTGDFTASTPDLRDYHLLNGAQKLQAEKAGGLYTSESKDPEFQQWLNEEYNRHAKEIAQGVNTDWLTQPLRNSFGQRHFIYIDGGDSYFRYGVDLSVNQSNGVMKGSGNIKYSGGNTLSYRYKSLMIRNYLSVSQSDDSYSPYGDFSDYTVMNPYWRVRDANGKYLKVVDFINHTGIRDTSKIANPMYNGDINTSFKGTTQTVMDNFSLEWSLSRAFKLRSNASLYQNRQEANNFWPADHTMFLNYGENDYFRKGQYKQGHLNMSSYEINSYLDFNKRVDAHMFVATVGFDLSQNTLNNVMVTTEGYPNQDLNTPIFGAKYLQDSRPEGYESLVRRVSVQSNFNYTYNNRYAADLSLSTDGSSQFGTKNKFAPFYSVGAAWNVHNEEWSKKLNISYLKIRTSYGSTGTQNFPSYQAITTYQYFQNVRYLDRIGAYMLGMGNETLKWQQKNTWNIGADVKIFKDYLSFTANYYKERTQNQLIDLTIAPSQGFLSYKENVGEVENQGYEFDVRLMLIKKEKQNIFWSVNGTVFRNKNVLKNISAALKDYNTQQQSKQVSDSSSAPVQLYQEGQSMTAIFAVPSLGIDPANGREVFLKQDGSRTYIWDAADKRIMGDELPKYRGIFGTTLMYKGITASINFEYQLGGQTYNQTLVDRVENADLRYNVDIRVLEERWQKPGDHTFFKNIADKSKTLPTSRFVQNNNQLNCKLISLQYDFLSSRLLKRTALKTLKASFYMIEPFRITSIKQERGLAYPFAQSYSLGIQTSF</sequence>
<comment type="subcellular location">
    <subcellularLocation>
        <location evidence="1 7">Cell outer membrane</location>
        <topology evidence="1 7">Multi-pass membrane protein</topology>
    </subcellularLocation>
</comment>
<dbReference type="AlphaFoldDB" id="A0A3E1YE10"/>
<dbReference type="Proteomes" id="UP000260644">
    <property type="component" value="Unassembled WGS sequence"/>
</dbReference>
<dbReference type="Gene3D" id="2.40.170.20">
    <property type="entry name" value="TonB-dependent receptor, beta-barrel domain"/>
    <property type="match status" value="1"/>
</dbReference>
<evidence type="ECO:0000256" key="2">
    <source>
        <dbReference type="ARBA" id="ARBA00022448"/>
    </source>
</evidence>
<keyword evidence="2 7" id="KW-0813">Transport</keyword>
<dbReference type="InterPro" id="IPR036942">
    <property type="entry name" value="Beta-barrel_TonB_sf"/>
</dbReference>
<dbReference type="InterPro" id="IPR008969">
    <property type="entry name" value="CarboxyPept-like_regulatory"/>
</dbReference>
<keyword evidence="4 7" id="KW-0812">Transmembrane</keyword>
<protein>
    <submittedName>
        <fullName evidence="9">SusC/RagA family TonB-linked outer membrane protein</fullName>
    </submittedName>
</protein>
<dbReference type="InterPro" id="IPR023997">
    <property type="entry name" value="TonB-dep_OMP_SusC/RagA_CS"/>
</dbReference>
<name>A0A3E1YE10_9BACT</name>
<dbReference type="GO" id="GO:0009279">
    <property type="term" value="C:cell outer membrane"/>
    <property type="evidence" value="ECO:0007669"/>
    <property type="project" value="UniProtKB-SubCell"/>
</dbReference>
<dbReference type="PROSITE" id="PS52016">
    <property type="entry name" value="TONB_DEPENDENT_REC_3"/>
    <property type="match status" value="1"/>
</dbReference>
<dbReference type="Pfam" id="PF07715">
    <property type="entry name" value="Plug"/>
    <property type="match status" value="1"/>
</dbReference>
<reference evidence="9 10" key="1">
    <citation type="submission" date="2018-07" db="EMBL/GenBank/DDBJ databases">
        <title>Chitinophaga K2CV101002-2 sp. nov., isolated from a monsoon evergreen broad-leaved forest soil.</title>
        <authorList>
            <person name="Lv Y."/>
        </authorList>
    </citation>
    <scope>NUCLEOTIDE SEQUENCE [LARGE SCALE GENOMIC DNA]</scope>
    <source>
        <strain evidence="9 10">GDMCC 1.1288</strain>
    </source>
</reference>
<evidence type="ECO:0000256" key="7">
    <source>
        <dbReference type="PROSITE-ProRule" id="PRU01360"/>
    </source>
</evidence>
<gene>
    <name evidence="9" type="ORF">DVR12_05890</name>
</gene>
<keyword evidence="3 7" id="KW-1134">Transmembrane beta strand</keyword>
<dbReference type="Pfam" id="PF13715">
    <property type="entry name" value="CarbopepD_reg_2"/>
    <property type="match status" value="1"/>
</dbReference>
<dbReference type="InterPro" id="IPR037066">
    <property type="entry name" value="Plug_dom_sf"/>
</dbReference>
<dbReference type="InterPro" id="IPR012910">
    <property type="entry name" value="Plug_dom"/>
</dbReference>
<evidence type="ECO:0000256" key="1">
    <source>
        <dbReference type="ARBA" id="ARBA00004571"/>
    </source>
</evidence>
<evidence type="ECO:0000256" key="6">
    <source>
        <dbReference type="ARBA" id="ARBA00023237"/>
    </source>
</evidence>
<evidence type="ECO:0000259" key="8">
    <source>
        <dbReference type="Pfam" id="PF07715"/>
    </source>
</evidence>
<comment type="similarity">
    <text evidence="7">Belongs to the TonB-dependent receptor family.</text>
</comment>
<accession>A0A3E1YE10</accession>
<keyword evidence="5 7" id="KW-0472">Membrane</keyword>
<keyword evidence="6 7" id="KW-0998">Cell outer membrane</keyword>
<feature type="domain" description="TonB-dependent receptor plug" evidence="8">
    <location>
        <begin position="242"/>
        <end position="359"/>
    </location>
</feature>